<dbReference type="SUPFAM" id="SSF144020">
    <property type="entry name" value="FdhE-like"/>
    <property type="match status" value="1"/>
</dbReference>
<dbReference type="RefSeq" id="WP_014799265.1">
    <property type="nucleotide sequence ID" value="NC_018018.1"/>
</dbReference>
<dbReference type="GO" id="GO:0030127">
    <property type="term" value="C:COPII vesicle coat"/>
    <property type="evidence" value="ECO:0007669"/>
    <property type="project" value="InterPro"/>
</dbReference>
<dbReference type="eggNOG" id="ENOG5033YKD">
    <property type="taxonomic scope" value="Bacteria"/>
</dbReference>
<proteinExistence type="predicted"/>
<evidence type="ECO:0000313" key="2">
    <source>
        <dbReference type="Proteomes" id="UP000006054"/>
    </source>
</evidence>
<gene>
    <name evidence="1" type="ordered locus">Fleli_3520</name>
</gene>
<dbReference type="InterPro" id="IPR036174">
    <property type="entry name" value="Znf_Sec23_Sec24_sf"/>
</dbReference>
<dbReference type="AlphaFoldDB" id="I4APF5"/>
<dbReference type="OrthoDB" id="975771at2"/>
<dbReference type="Proteomes" id="UP000006054">
    <property type="component" value="Chromosome"/>
</dbReference>
<dbReference type="EMBL" id="CP003345">
    <property type="protein sequence ID" value="AFM05840.1"/>
    <property type="molecule type" value="Genomic_DNA"/>
</dbReference>
<organism evidence="1 2">
    <name type="scientific">Bernardetia litoralis (strain ATCC 23117 / DSM 6794 / NBRC 15988 / NCIMB 1366 / Fx l1 / Sio-4)</name>
    <name type="common">Flexibacter litoralis</name>
    <dbReference type="NCBI Taxonomy" id="880071"/>
    <lineage>
        <taxon>Bacteria</taxon>
        <taxon>Pseudomonadati</taxon>
        <taxon>Bacteroidota</taxon>
        <taxon>Cytophagia</taxon>
        <taxon>Cytophagales</taxon>
        <taxon>Bernardetiaceae</taxon>
        <taxon>Bernardetia</taxon>
    </lineage>
</organism>
<protein>
    <submittedName>
        <fullName evidence="1">Uncharacterized protein</fullName>
    </submittedName>
</protein>
<sequence>MFDFDFRFLNTDNKPTSFFDKQGSIEDEGVYFAGEILAFEDIQEVVRHRNRLSFILEADARTAIDEFLLPDFNGFMIRVNEDEAFDIKSMIDRKYTQIQVEKRKEELKSQDELHNFRKAECPTCKSHLDLSYLKPTKYIFCRYCDSIFNKYGNYTDLNDYKICPVCNYYNRLQITPRVEAYFYGKEDKAFSFEKAYQCDSCTERELRPRFWKNAPFVVGAITDFIAKNRIETDIDSSYAELTKANLLGYWGQIEEAKPLYESMFLYVKDQPGVLYDFGKAYLDSALLLLEDAEFTGDEAAMPYIREAVRWLSRSIQMCSNYQPAIKLFEDNEELEYEIDDDFEDNDY</sequence>
<evidence type="ECO:0000313" key="1">
    <source>
        <dbReference type="EMBL" id="AFM05840.1"/>
    </source>
</evidence>
<dbReference type="KEGG" id="fli:Fleli_3520"/>
<dbReference type="GO" id="GO:0008270">
    <property type="term" value="F:zinc ion binding"/>
    <property type="evidence" value="ECO:0007669"/>
    <property type="project" value="InterPro"/>
</dbReference>
<dbReference type="GO" id="GO:0006888">
    <property type="term" value="P:endoplasmic reticulum to Golgi vesicle-mediated transport"/>
    <property type="evidence" value="ECO:0007669"/>
    <property type="project" value="InterPro"/>
</dbReference>
<accession>I4APF5</accession>
<dbReference type="SUPFAM" id="SSF82919">
    <property type="entry name" value="Zn-finger domain of Sec23/24"/>
    <property type="match status" value="1"/>
</dbReference>
<dbReference type="InterPro" id="IPR024064">
    <property type="entry name" value="FdhE-like_sf"/>
</dbReference>
<reference evidence="2" key="1">
    <citation type="submission" date="2012-06" db="EMBL/GenBank/DDBJ databases">
        <title>The complete genome of Flexibacter litoralis DSM 6794.</title>
        <authorList>
            <person name="Lucas S."/>
            <person name="Copeland A."/>
            <person name="Lapidus A."/>
            <person name="Glavina del Rio T."/>
            <person name="Dalin E."/>
            <person name="Tice H."/>
            <person name="Bruce D."/>
            <person name="Goodwin L."/>
            <person name="Pitluck S."/>
            <person name="Peters L."/>
            <person name="Ovchinnikova G."/>
            <person name="Lu M."/>
            <person name="Kyrpides N."/>
            <person name="Mavromatis K."/>
            <person name="Ivanova N."/>
            <person name="Brettin T."/>
            <person name="Detter J.C."/>
            <person name="Han C."/>
            <person name="Larimer F."/>
            <person name="Land M."/>
            <person name="Hauser L."/>
            <person name="Markowitz V."/>
            <person name="Cheng J.-F."/>
            <person name="Hugenholtz P."/>
            <person name="Woyke T."/>
            <person name="Wu D."/>
            <person name="Spring S."/>
            <person name="Lang E."/>
            <person name="Kopitz M."/>
            <person name="Brambilla E."/>
            <person name="Klenk H.-P."/>
            <person name="Eisen J.A."/>
        </authorList>
    </citation>
    <scope>NUCLEOTIDE SEQUENCE [LARGE SCALE GENOMIC DNA]</scope>
    <source>
        <strain evidence="2">ATCC 23117 / DSM 6794 / NBRC 15988 / NCIMB 1366 / Sio-4</strain>
    </source>
</reference>
<dbReference type="GO" id="GO:0006886">
    <property type="term" value="P:intracellular protein transport"/>
    <property type="evidence" value="ECO:0007669"/>
    <property type="project" value="InterPro"/>
</dbReference>
<dbReference type="HOGENOM" id="CLU_798655_0_0_10"/>
<keyword evidence="2" id="KW-1185">Reference proteome</keyword>
<name>I4APF5_BERLS</name>